<dbReference type="Pfam" id="PF06798">
    <property type="entry name" value="PrkA"/>
    <property type="match status" value="1"/>
</dbReference>
<dbReference type="SMART" id="SM00763">
    <property type="entry name" value="AAA_PrkA"/>
    <property type="match status" value="1"/>
</dbReference>
<dbReference type="SUPFAM" id="SSF52540">
    <property type="entry name" value="P-loop containing nucleoside triphosphate hydrolases"/>
    <property type="match status" value="1"/>
</dbReference>
<feature type="domain" description="PrkA AAA" evidence="1">
    <location>
        <begin position="43"/>
        <end position="406"/>
    </location>
</feature>
<proteinExistence type="predicted"/>
<dbReference type="AlphaFoldDB" id="A0A1G2PLU0"/>
<dbReference type="Proteomes" id="UP000177629">
    <property type="component" value="Unassembled WGS sequence"/>
</dbReference>
<dbReference type="PANTHER" id="PTHR30267">
    <property type="entry name" value="PROTEIN KINASE PRKA"/>
    <property type="match status" value="1"/>
</dbReference>
<evidence type="ECO:0000259" key="1">
    <source>
        <dbReference type="SMART" id="SM00763"/>
    </source>
</evidence>
<protein>
    <recommendedName>
        <fullName evidence="1">PrkA AAA domain-containing protein</fullName>
    </recommendedName>
</protein>
<sequence length="708" mass="81663">MVKTLERQGDLTISREFRDGVAEVIAEQKRRKRQERKKTEWSGNLERYLYLVKEYPQAAENTRERAWRVIFEEPGYTLITHETDPRRARMLGLQPGEAMRNWNSFREFVDLYGFLDRFAKFLESARRGGEAARQVPFPVGDTGTGKSQWVRKMFKLLVGENLYHIDGCPMHEHPLRALPMHDRLRLQELLGRAFDLEGDLCTQCSFRLKTKWKRWERIPITTSRLSVRRRIGLVTVYPVDPNNQDVRVLIGAESVRRLLQFEEGHPLLGNYAGAFNQGEGGIIEFAELTMNPPDFLHIIIGQTQEQLVPAPGFYGNVSSDAIVIGHSNWEPFEAFRNTGKNVAIMDRIEPFFVPYVLSYQNLAENLYPQMLARAQKTGVHFSPLALEATARFQVESARQREPEADQGQHVELDEWVELRNGTNIRCNHDVRHLNSVYPNDGRKGVSPRLTVKALEACESDLAIGYGNDRDPKHKCVSPQMVIDELFPRVRSTYEGPRFEEVQKSNLSTLRAYLPRILKERTLEILQRLLETPRVKEEVAVALAESLQGLARRYLELISQDAVYRRWAVMVPREGSPPAKPGEAEYAFLDRIESKLKLPLDARPKFREELLAFKQRAEDCGKPFDISEHKAFNLVLLDIFFENSHGPFERLFARMQKDETLVQLMADELTRLGAERDDNQEGIGILRLSWCPVCTLQLVEYVATREWQS</sequence>
<gene>
    <name evidence="2" type="ORF">A2806_00275</name>
</gene>
<dbReference type="GO" id="GO:0004672">
    <property type="term" value="F:protein kinase activity"/>
    <property type="evidence" value="ECO:0007669"/>
    <property type="project" value="TreeGrafter"/>
</dbReference>
<dbReference type="EMBL" id="MHSS01000005">
    <property type="protein sequence ID" value="OHA48582.1"/>
    <property type="molecule type" value="Genomic_DNA"/>
</dbReference>
<dbReference type="PANTHER" id="PTHR30267:SF2">
    <property type="entry name" value="PROTEIN PRKA"/>
    <property type="match status" value="1"/>
</dbReference>
<accession>A0A1G2PLU0</accession>
<evidence type="ECO:0000313" key="3">
    <source>
        <dbReference type="Proteomes" id="UP000177629"/>
    </source>
</evidence>
<dbReference type="STRING" id="1802362.A2806_00275"/>
<dbReference type="Pfam" id="PF08298">
    <property type="entry name" value="AAA_PrkA"/>
    <property type="match status" value="1"/>
</dbReference>
<organism evidence="2 3">
    <name type="scientific">Candidatus Terrybacteria bacterium RIFCSPHIGHO2_01_FULL_48_17</name>
    <dbReference type="NCBI Taxonomy" id="1802362"/>
    <lineage>
        <taxon>Bacteria</taxon>
        <taxon>Candidatus Terryibacteriota</taxon>
    </lineage>
</organism>
<name>A0A1G2PLU0_9BACT</name>
<evidence type="ECO:0000313" key="2">
    <source>
        <dbReference type="EMBL" id="OHA48582.1"/>
    </source>
</evidence>
<dbReference type="InterPro" id="IPR013153">
    <property type="entry name" value="Prk_AAA"/>
</dbReference>
<comment type="caution">
    <text evidence="2">The sequence shown here is derived from an EMBL/GenBank/DDBJ whole genome shotgun (WGS) entry which is preliminary data.</text>
</comment>
<dbReference type="InterPro" id="IPR010650">
    <property type="entry name" value="PrkA_C"/>
</dbReference>
<dbReference type="InterPro" id="IPR027417">
    <property type="entry name" value="P-loop_NTPase"/>
</dbReference>
<reference evidence="2 3" key="1">
    <citation type="journal article" date="2016" name="Nat. Commun.">
        <title>Thousands of microbial genomes shed light on interconnected biogeochemical processes in an aquifer system.</title>
        <authorList>
            <person name="Anantharaman K."/>
            <person name="Brown C.T."/>
            <person name="Hug L.A."/>
            <person name="Sharon I."/>
            <person name="Castelle C.J."/>
            <person name="Probst A.J."/>
            <person name="Thomas B.C."/>
            <person name="Singh A."/>
            <person name="Wilkins M.J."/>
            <person name="Karaoz U."/>
            <person name="Brodie E.L."/>
            <person name="Williams K.H."/>
            <person name="Hubbard S.S."/>
            <person name="Banfield J.F."/>
        </authorList>
    </citation>
    <scope>NUCLEOTIDE SEQUENCE [LARGE SCALE GENOMIC DNA]</scope>
</reference>